<reference evidence="2" key="1">
    <citation type="submission" date="2017-07" db="EMBL/GenBank/DDBJ databases">
        <title>Taro Niue Genome Assembly and Annotation.</title>
        <authorList>
            <person name="Atibalentja N."/>
            <person name="Keating K."/>
            <person name="Fields C.J."/>
        </authorList>
    </citation>
    <scope>NUCLEOTIDE SEQUENCE</scope>
    <source>
        <strain evidence="2">Niue_2</strain>
        <tissue evidence="2">Leaf</tissue>
    </source>
</reference>
<sequence>MRVCRKIGVELFNSRSSSGSSDQAQAVAPQPQNSPPQRSEKAAVWKDAEEERDGENMLNVSGSVSVRLMSDE</sequence>
<evidence type="ECO:0000256" key="1">
    <source>
        <dbReference type="SAM" id="MobiDB-lite"/>
    </source>
</evidence>
<evidence type="ECO:0000313" key="2">
    <source>
        <dbReference type="EMBL" id="MQL72434.1"/>
    </source>
</evidence>
<dbReference type="Proteomes" id="UP000652761">
    <property type="component" value="Unassembled WGS sequence"/>
</dbReference>
<dbReference type="EMBL" id="NMUH01000129">
    <property type="protein sequence ID" value="MQL72434.1"/>
    <property type="molecule type" value="Genomic_DNA"/>
</dbReference>
<gene>
    <name evidence="2" type="ORF">Taro_004774</name>
</gene>
<protein>
    <submittedName>
        <fullName evidence="2">Uncharacterized protein</fullName>
    </submittedName>
</protein>
<feature type="compositionally biased region" description="Basic and acidic residues" evidence="1">
    <location>
        <begin position="38"/>
        <end position="49"/>
    </location>
</feature>
<comment type="caution">
    <text evidence="2">The sequence shown here is derived from an EMBL/GenBank/DDBJ whole genome shotgun (WGS) entry which is preliminary data.</text>
</comment>
<keyword evidence="3" id="KW-1185">Reference proteome</keyword>
<evidence type="ECO:0000313" key="3">
    <source>
        <dbReference type="Proteomes" id="UP000652761"/>
    </source>
</evidence>
<proteinExistence type="predicted"/>
<feature type="region of interest" description="Disordered" evidence="1">
    <location>
        <begin position="14"/>
        <end position="54"/>
    </location>
</feature>
<name>A0A843TSM7_COLES</name>
<dbReference type="AlphaFoldDB" id="A0A843TSM7"/>
<organism evidence="2 3">
    <name type="scientific">Colocasia esculenta</name>
    <name type="common">Wild taro</name>
    <name type="synonym">Arum esculentum</name>
    <dbReference type="NCBI Taxonomy" id="4460"/>
    <lineage>
        <taxon>Eukaryota</taxon>
        <taxon>Viridiplantae</taxon>
        <taxon>Streptophyta</taxon>
        <taxon>Embryophyta</taxon>
        <taxon>Tracheophyta</taxon>
        <taxon>Spermatophyta</taxon>
        <taxon>Magnoliopsida</taxon>
        <taxon>Liliopsida</taxon>
        <taxon>Araceae</taxon>
        <taxon>Aroideae</taxon>
        <taxon>Colocasieae</taxon>
        <taxon>Colocasia</taxon>
    </lineage>
</organism>
<accession>A0A843TSM7</accession>